<name>A0A1U7R468_MESAU</name>
<keyword evidence="5" id="KW-0472">Membrane</keyword>
<gene>
    <name evidence="8" type="primary">Hrk</name>
</gene>
<organism evidence="7 8">
    <name type="scientific">Mesocricetus auratus</name>
    <name type="common">Golden hamster</name>
    <dbReference type="NCBI Taxonomy" id="10036"/>
    <lineage>
        <taxon>Eukaryota</taxon>
        <taxon>Metazoa</taxon>
        <taxon>Chordata</taxon>
        <taxon>Craniata</taxon>
        <taxon>Vertebrata</taxon>
        <taxon>Euteleostomi</taxon>
        <taxon>Mammalia</taxon>
        <taxon>Eutheria</taxon>
        <taxon>Euarchontoglires</taxon>
        <taxon>Glires</taxon>
        <taxon>Rodentia</taxon>
        <taxon>Myomorpha</taxon>
        <taxon>Muroidea</taxon>
        <taxon>Cricetidae</taxon>
        <taxon>Cricetinae</taxon>
        <taxon>Mesocricetus</taxon>
    </lineage>
</organism>
<evidence type="ECO:0000256" key="2">
    <source>
        <dbReference type="ARBA" id="ARBA00004370"/>
    </source>
</evidence>
<evidence type="ECO:0000313" key="8">
    <source>
        <dbReference type="RefSeq" id="XP_005079053.1"/>
    </source>
</evidence>
<dbReference type="GO" id="GO:0031334">
    <property type="term" value="P:positive regulation of protein-containing complex assembly"/>
    <property type="evidence" value="ECO:0007669"/>
    <property type="project" value="Ensembl"/>
</dbReference>
<sequence>MCPCPRHRGHGPPAVCGCGDTRPGLRWAAAQVTALRLQALGDELHRRAMRRRARPRDPLPALLPALRARWPWLCAAAQVAALAAWLLGRRSA</sequence>
<dbReference type="GO" id="GO:0016020">
    <property type="term" value="C:membrane"/>
    <property type="evidence" value="ECO:0007669"/>
    <property type="project" value="UniProtKB-SubCell"/>
</dbReference>
<evidence type="ECO:0000256" key="5">
    <source>
        <dbReference type="ARBA" id="ARBA00023136"/>
    </source>
</evidence>
<dbReference type="GeneID" id="101838342"/>
<dbReference type="GO" id="GO:0005739">
    <property type="term" value="C:mitochondrion"/>
    <property type="evidence" value="ECO:0007669"/>
    <property type="project" value="UniProtKB-SubCell"/>
</dbReference>
<dbReference type="KEGG" id="maua:101838342"/>
<evidence type="ECO:0000256" key="6">
    <source>
        <dbReference type="PIRNR" id="PIRNR037635"/>
    </source>
</evidence>
<evidence type="ECO:0000256" key="3">
    <source>
        <dbReference type="ARBA" id="ARBA00022703"/>
    </source>
</evidence>
<keyword evidence="3" id="KW-0053">Apoptosis</keyword>
<accession>A0A1U7R468</accession>
<dbReference type="GO" id="GO:0006915">
    <property type="term" value="P:apoptotic process"/>
    <property type="evidence" value="ECO:0007669"/>
    <property type="project" value="UniProtKB-KW"/>
</dbReference>
<comment type="function">
    <text evidence="6">Promotes apoptosis.</text>
</comment>
<protein>
    <recommendedName>
        <fullName evidence="6">Activator of apoptosis harakiri</fullName>
    </recommendedName>
</protein>
<dbReference type="CTD" id="8739"/>
<reference evidence="8" key="1">
    <citation type="submission" date="2025-08" db="UniProtKB">
        <authorList>
            <consortium name="RefSeq"/>
        </authorList>
    </citation>
    <scope>IDENTIFICATION</scope>
    <source>
        <tissue evidence="8">Liver</tissue>
    </source>
</reference>
<evidence type="ECO:0000313" key="7">
    <source>
        <dbReference type="Proteomes" id="UP000886700"/>
    </source>
</evidence>
<keyword evidence="4" id="KW-0496">Mitochondrion</keyword>
<dbReference type="PANTHER" id="PTHR15056:SF0">
    <property type="entry name" value="ACTIVATOR OF APOPTOSIS HARAKIRI"/>
    <property type="match status" value="1"/>
</dbReference>
<dbReference type="STRING" id="10036.ENSMAUP00000004452"/>
<dbReference type="PANTHER" id="PTHR15056">
    <property type="entry name" value="ACTIVATOR OF APOPTOSIS HARAKIRI"/>
    <property type="match status" value="1"/>
</dbReference>
<proteinExistence type="predicted"/>
<dbReference type="PIRSF" id="PIRSF037635">
    <property type="entry name" value="BID3"/>
    <property type="match status" value="1"/>
</dbReference>
<dbReference type="InterPro" id="IPR020728">
    <property type="entry name" value="Bcl2_BH3_motif_CS"/>
</dbReference>
<dbReference type="InterPro" id="IPR017249">
    <property type="entry name" value="Apoptosis_activator_harakiri"/>
</dbReference>
<dbReference type="Proteomes" id="UP000886700">
    <property type="component" value="Unplaced"/>
</dbReference>
<dbReference type="AlphaFoldDB" id="A0A1U7R468"/>
<evidence type="ECO:0000256" key="1">
    <source>
        <dbReference type="ARBA" id="ARBA00004173"/>
    </source>
</evidence>
<dbReference type="OrthoDB" id="9894001at2759"/>
<dbReference type="eggNOG" id="ENOG502T2F4">
    <property type="taxonomic scope" value="Eukaryota"/>
</dbReference>
<dbReference type="GO" id="GO:0043065">
    <property type="term" value="P:positive regulation of apoptotic process"/>
    <property type="evidence" value="ECO:0007669"/>
    <property type="project" value="UniProtKB-UniRule"/>
</dbReference>
<dbReference type="PROSITE" id="PS01259">
    <property type="entry name" value="BH3"/>
    <property type="match status" value="1"/>
</dbReference>
<keyword evidence="7" id="KW-1185">Reference proteome</keyword>
<evidence type="ECO:0000256" key="4">
    <source>
        <dbReference type="ARBA" id="ARBA00023128"/>
    </source>
</evidence>
<dbReference type="GO" id="GO:0090200">
    <property type="term" value="P:positive regulation of release of cytochrome c from mitochondria"/>
    <property type="evidence" value="ECO:0007669"/>
    <property type="project" value="Ensembl"/>
</dbReference>
<dbReference type="Pfam" id="PF15196">
    <property type="entry name" value="Harakiri"/>
    <property type="match status" value="1"/>
</dbReference>
<comment type="subcellular location">
    <subcellularLocation>
        <location evidence="2">Membrane</location>
    </subcellularLocation>
    <subcellularLocation>
        <location evidence="1 6">Mitochondrion</location>
    </subcellularLocation>
</comment>
<dbReference type="RefSeq" id="XP_005079053.1">
    <property type="nucleotide sequence ID" value="XM_005078996.4"/>
</dbReference>